<evidence type="ECO:0000313" key="6">
    <source>
        <dbReference type="Proteomes" id="UP001161017"/>
    </source>
</evidence>
<dbReference type="InterPro" id="IPR011990">
    <property type="entry name" value="TPR-like_helical_dom_sf"/>
</dbReference>
<evidence type="ECO:0000256" key="1">
    <source>
        <dbReference type="ARBA" id="ARBA00004496"/>
    </source>
</evidence>
<reference evidence="5" key="1">
    <citation type="journal article" date="2023" name="Genome Biol. Evol.">
        <title>First Whole Genome Sequence and Flow Cytometry Genome Size Data for the Lichen-Forming Fungus Ramalina farinacea (Ascomycota).</title>
        <authorList>
            <person name="Llewellyn T."/>
            <person name="Mian S."/>
            <person name="Hill R."/>
            <person name="Leitch I.J."/>
            <person name="Gaya E."/>
        </authorList>
    </citation>
    <scope>NUCLEOTIDE SEQUENCE</scope>
    <source>
        <strain evidence="5">LIQ254RAFAR</strain>
    </source>
</reference>
<evidence type="ECO:0000313" key="5">
    <source>
        <dbReference type="EMBL" id="MDI1493452.1"/>
    </source>
</evidence>
<dbReference type="GO" id="GO:0019894">
    <property type="term" value="F:kinesin binding"/>
    <property type="evidence" value="ECO:0007669"/>
    <property type="project" value="TreeGrafter"/>
</dbReference>
<accession>A0AA43QW17</accession>
<dbReference type="PANTHER" id="PTHR45783">
    <property type="entry name" value="KINESIN LIGHT CHAIN"/>
    <property type="match status" value="1"/>
</dbReference>
<dbReference type="Proteomes" id="UP001161017">
    <property type="component" value="Unassembled WGS sequence"/>
</dbReference>
<organism evidence="5 6">
    <name type="scientific">Ramalina farinacea</name>
    <dbReference type="NCBI Taxonomy" id="258253"/>
    <lineage>
        <taxon>Eukaryota</taxon>
        <taxon>Fungi</taxon>
        <taxon>Dikarya</taxon>
        <taxon>Ascomycota</taxon>
        <taxon>Pezizomycotina</taxon>
        <taxon>Lecanoromycetes</taxon>
        <taxon>OSLEUM clade</taxon>
        <taxon>Lecanoromycetidae</taxon>
        <taxon>Lecanorales</taxon>
        <taxon>Lecanorineae</taxon>
        <taxon>Ramalinaceae</taxon>
        <taxon>Ramalina</taxon>
    </lineage>
</organism>
<dbReference type="SUPFAM" id="SSF48452">
    <property type="entry name" value="TPR-like"/>
    <property type="match status" value="2"/>
</dbReference>
<gene>
    <name evidence="5" type="ORF">OHK93_005242</name>
</gene>
<dbReference type="GO" id="GO:0005871">
    <property type="term" value="C:kinesin complex"/>
    <property type="evidence" value="ECO:0007669"/>
    <property type="project" value="InterPro"/>
</dbReference>
<comment type="caution">
    <text evidence="5">The sequence shown here is derived from an EMBL/GenBank/DDBJ whole genome shotgun (WGS) entry which is preliminary data.</text>
</comment>
<evidence type="ECO:0000256" key="4">
    <source>
        <dbReference type="ARBA" id="ARBA00022803"/>
    </source>
</evidence>
<dbReference type="EMBL" id="JAPUFD010000026">
    <property type="protein sequence ID" value="MDI1493452.1"/>
    <property type="molecule type" value="Genomic_DNA"/>
</dbReference>
<sequence length="538" mass="61790">MADYPRVFAQKRQRLLAFHPTQAQSRYRDVYATFEASVEIIQSTGTEAAADALQLLPVLATFDSNRLPLPLFEAGWKGARPYMAKLNSARDYDDDAGDADDTLNMRAWHTSRLLLLMEVGDRQWDPYRLIEAVDLLKSFSLVSTDTHSGFLSVSMHPLVHAWARDRQDSKEQNTSWITSGCIIAMSREDRDFWLQHSRQLRPHLHALVAFETSKLFVCCPAKKVTAILLQCGWLLYDMKDSALVDSLMQGLFSELGLNMHTMKGEWLNIYDLTARNLREYGKPSRAVLLLDQIVRFREQRLPAYDNDLLTSQHELARAYQANGQILEAIILLEGAVKIKEQILDNDHPDLLSSQHELASAYQNNGRVQEAMPLLESVVKIRDETLPENHPDLLTSQHELAYAYQNNGRVQEAMPLLESVVKIRGETLPEDHPDRLTSEYNLAGYYWDFGRRDTAFEMMAHVVKIRRQVNNEDHAERLKSQHNLATYHWGLGRRNVAFDLMACVVKIRRQVLPEHHVSRINSEKWLKLFQKELSSTGVE</sequence>
<dbReference type="AlphaFoldDB" id="A0AA43QW17"/>
<dbReference type="Pfam" id="PF13374">
    <property type="entry name" value="TPR_10"/>
    <property type="match status" value="1"/>
</dbReference>
<keyword evidence="3" id="KW-0677">Repeat</keyword>
<evidence type="ECO:0000256" key="3">
    <source>
        <dbReference type="ARBA" id="ARBA00022737"/>
    </source>
</evidence>
<dbReference type="GO" id="GO:0005737">
    <property type="term" value="C:cytoplasm"/>
    <property type="evidence" value="ECO:0007669"/>
    <property type="project" value="UniProtKB-SubCell"/>
</dbReference>
<evidence type="ECO:0000256" key="2">
    <source>
        <dbReference type="ARBA" id="ARBA00022490"/>
    </source>
</evidence>
<name>A0AA43QW17_9LECA</name>
<dbReference type="Pfam" id="PF13424">
    <property type="entry name" value="TPR_12"/>
    <property type="match status" value="2"/>
</dbReference>
<comment type="subcellular location">
    <subcellularLocation>
        <location evidence="1">Cytoplasm</location>
    </subcellularLocation>
</comment>
<proteinExistence type="predicted"/>
<dbReference type="GO" id="GO:0007018">
    <property type="term" value="P:microtubule-based movement"/>
    <property type="evidence" value="ECO:0007669"/>
    <property type="project" value="TreeGrafter"/>
</dbReference>
<dbReference type="Gene3D" id="1.25.40.10">
    <property type="entry name" value="Tetratricopeptide repeat domain"/>
    <property type="match status" value="2"/>
</dbReference>
<keyword evidence="6" id="KW-1185">Reference proteome</keyword>
<dbReference type="PANTHER" id="PTHR45783:SF3">
    <property type="entry name" value="KINESIN LIGHT CHAIN"/>
    <property type="match status" value="1"/>
</dbReference>
<dbReference type="InterPro" id="IPR002151">
    <property type="entry name" value="Kinesin_light"/>
</dbReference>
<keyword evidence="2" id="KW-0963">Cytoplasm</keyword>
<protein>
    <submittedName>
        <fullName evidence="5">Uncharacterized protein</fullName>
    </submittedName>
</protein>
<keyword evidence="4" id="KW-0802">TPR repeat</keyword>